<dbReference type="Proteomes" id="UP000616839">
    <property type="component" value="Unassembled WGS sequence"/>
</dbReference>
<evidence type="ECO:0000259" key="1">
    <source>
        <dbReference type="Pfam" id="PF07179"/>
    </source>
</evidence>
<dbReference type="EMBL" id="JACYXZ010000001">
    <property type="protein sequence ID" value="MBD8869246.1"/>
    <property type="molecule type" value="Genomic_DNA"/>
</dbReference>
<dbReference type="Pfam" id="PF07179">
    <property type="entry name" value="SseB"/>
    <property type="match status" value="1"/>
</dbReference>
<protein>
    <submittedName>
        <fullName evidence="2">SseB family protein</fullName>
    </submittedName>
</protein>
<name>A0A927K7I7_9ACTN</name>
<gene>
    <name evidence="2" type="ORF">IE331_06370</name>
</gene>
<evidence type="ECO:0000313" key="2">
    <source>
        <dbReference type="EMBL" id="MBD8869246.1"/>
    </source>
</evidence>
<proteinExistence type="predicted"/>
<keyword evidence="3" id="KW-1185">Reference proteome</keyword>
<dbReference type="InterPro" id="IPR009839">
    <property type="entry name" value="SseB_N"/>
</dbReference>
<organism evidence="2 3">
    <name type="scientific">Nocardioides donggukensis</name>
    <dbReference type="NCBI Taxonomy" id="2774019"/>
    <lineage>
        <taxon>Bacteria</taxon>
        <taxon>Bacillati</taxon>
        <taxon>Actinomycetota</taxon>
        <taxon>Actinomycetes</taxon>
        <taxon>Propionibacteriales</taxon>
        <taxon>Nocardioidaceae</taxon>
        <taxon>Nocardioides</taxon>
    </lineage>
</organism>
<comment type="caution">
    <text evidence="2">The sequence shown here is derived from an EMBL/GenBank/DDBJ whole genome shotgun (WGS) entry which is preliminary data.</text>
</comment>
<dbReference type="AlphaFoldDB" id="A0A927K7I7"/>
<accession>A0A927K7I7</accession>
<reference evidence="2" key="1">
    <citation type="submission" date="2020-09" db="EMBL/GenBank/DDBJ databases">
        <title>Nocardioides sp. strain MJB4 16S ribosomal RNA gene Genome sequencing and assembly.</title>
        <authorList>
            <person name="Kim I."/>
        </authorList>
    </citation>
    <scope>NUCLEOTIDE SEQUENCE</scope>
    <source>
        <strain evidence="2">MJB4</strain>
    </source>
</reference>
<evidence type="ECO:0000313" key="3">
    <source>
        <dbReference type="Proteomes" id="UP000616839"/>
    </source>
</evidence>
<sequence>MNDPDRFAGARLQEARFPGDVGERAPEVAAALAAARSGTAGRAVALAALQRSRLLVPVVAVADEVEYDERGLAHDKSSDMAAVLMRGRDGRLALLAFTGTEPLAAWNAEARPVAVTARDAARSAVQDDAAALLVDVAGPDPFVVEGQDLTGLAGDWTLAEVDGRPAWLAPG</sequence>
<feature type="domain" description="SseB protein N-terminal" evidence="1">
    <location>
        <begin position="29"/>
        <end position="149"/>
    </location>
</feature>
<dbReference type="RefSeq" id="WP_192141523.1">
    <property type="nucleotide sequence ID" value="NZ_JACYXZ010000001.1"/>
</dbReference>